<dbReference type="InterPro" id="IPR014711">
    <property type="entry name" value="TopoI_cat_a-hlx-sub_euk"/>
</dbReference>
<evidence type="ECO:0000259" key="9">
    <source>
        <dbReference type="Pfam" id="PF21338"/>
    </source>
</evidence>
<name>A0ABV8DP67_9NOCA</name>
<dbReference type="EMBL" id="JBHSAX010000005">
    <property type="protein sequence ID" value="MFC3961442.1"/>
    <property type="molecule type" value="Genomic_DNA"/>
</dbReference>
<comment type="catalytic activity">
    <reaction evidence="1">
        <text>ATP-independent breakage of single-stranded DNA, followed by passage and rejoining.</text>
        <dbReference type="EC" id="5.6.2.1"/>
    </reaction>
</comment>
<gene>
    <name evidence="10" type="ORF">ACFO0B_05500</name>
</gene>
<dbReference type="InterPro" id="IPR035447">
    <property type="entry name" value="DNA_topo_I_N_sf"/>
</dbReference>
<dbReference type="PROSITE" id="PS52038">
    <property type="entry name" value="TOPO_IB_2"/>
    <property type="match status" value="1"/>
</dbReference>
<comment type="caution">
    <text evidence="10">The sequence shown here is derived from an EMBL/GenBank/DDBJ whole genome shotgun (WGS) entry which is preliminary data.</text>
</comment>
<dbReference type="SUPFAM" id="SSF55869">
    <property type="entry name" value="DNA topoisomerase I domain"/>
    <property type="match status" value="1"/>
</dbReference>
<dbReference type="Pfam" id="PF21338">
    <property type="entry name" value="Top1B_N_bact"/>
    <property type="match status" value="1"/>
</dbReference>
<organism evidence="10 11">
    <name type="scientific">Nocardia jiangsuensis</name>
    <dbReference type="NCBI Taxonomy" id="1691563"/>
    <lineage>
        <taxon>Bacteria</taxon>
        <taxon>Bacillati</taxon>
        <taxon>Actinomycetota</taxon>
        <taxon>Actinomycetes</taxon>
        <taxon>Mycobacteriales</taxon>
        <taxon>Nocardiaceae</taxon>
        <taxon>Nocardia</taxon>
    </lineage>
</organism>
<evidence type="ECO:0000313" key="11">
    <source>
        <dbReference type="Proteomes" id="UP001595696"/>
    </source>
</evidence>
<keyword evidence="6" id="KW-0413">Isomerase</keyword>
<dbReference type="SUPFAM" id="SSF56349">
    <property type="entry name" value="DNA breaking-rejoining enzymes"/>
    <property type="match status" value="1"/>
</dbReference>
<dbReference type="RefSeq" id="WP_378611196.1">
    <property type="nucleotide sequence ID" value="NZ_JBHSAX010000005.1"/>
</dbReference>
<evidence type="ECO:0000313" key="10">
    <source>
        <dbReference type="EMBL" id="MFC3961442.1"/>
    </source>
</evidence>
<dbReference type="InterPro" id="IPR013500">
    <property type="entry name" value="TopoI_cat_euk"/>
</dbReference>
<dbReference type="PRINTS" id="PR00416">
    <property type="entry name" value="EUTPISMRASEI"/>
</dbReference>
<evidence type="ECO:0000256" key="1">
    <source>
        <dbReference type="ARBA" id="ARBA00000213"/>
    </source>
</evidence>
<proteinExistence type="inferred from homology"/>
<reference evidence="11" key="1">
    <citation type="journal article" date="2019" name="Int. J. Syst. Evol. Microbiol.">
        <title>The Global Catalogue of Microorganisms (GCM) 10K type strain sequencing project: providing services to taxonomists for standard genome sequencing and annotation.</title>
        <authorList>
            <consortium name="The Broad Institute Genomics Platform"/>
            <consortium name="The Broad Institute Genome Sequencing Center for Infectious Disease"/>
            <person name="Wu L."/>
            <person name="Ma J."/>
        </authorList>
    </citation>
    <scope>NUCLEOTIDE SEQUENCE [LARGE SCALE GENOMIC DNA]</scope>
    <source>
        <strain evidence="11">CGMCC 4.7330</strain>
    </source>
</reference>
<dbReference type="Gene3D" id="3.30.66.10">
    <property type="entry name" value="DNA topoisomerase I domain"/>
    <property type="match status" value="1"/>
</dbReference>
<evidence type="ECO:0000256" key="4">
    <source>
        <dbReference type="ARBA" id="ARBA00023029"/>
    </source>
</evidence>
<dbReference type="InterPro" id="IPR001631">
    <property type="entry name" value="TopoI"/>
</dbReference>
<accession>A0ABV8DP67</accession>
<evidence type="ECO:0000256" key="5">
    <source>
        <dbReference type="ARBA" id="ARBA00023125"/>
    </source>
</evidence>
<dbReference type="InterPro" id="IPR049331">
    <property type="entry name" value="Top1B_N_bact"/>
</dbReference>
<sequence>MRLRRSDPGGPGLRRVRRGRGFSYHTADGGPADPEDIERIRALVIPPAWKNVWISAHPNGHIQAVGTDAAGRKQYLYHERWRSARDEEKFDRVLTLAAKLPVVRERVHADLALSGLPRRRVEAVAVDLLERGVFRVGGEEYAEENGTRGVATLLREQATVSGDSMLFDYIAKSGLHRRVRVTDARLARAVRALRRSRSGSDRLLVYRQGDAYRELHADDINARFKELADCECSAKDLRTWQGTVLAAVTFAALGRPDSERGRKRVRREVFETVSEALGNTPTVARESYVDPRVVRAWENGDTIADALPRAEKQKDEDARRDVVERAVIRLLRDRNRARRAA</sequence>
<dbReference type="Pfam" id="PF01028">
    <property type="entry name" value="Topoisom_I"/>
    <property type="match status" value="1"/>
</dbReference>
<feature type="domain" description="DNA topoisomerase I catalytic core eukaryotic-type" evidence="8">
    <location>
        <begin position="80"/>
        <end position="286"/>
    </location>
</feature>
<dbReference type="Gene3D" id="3.90.15.10">
    <property type="entry name" value="Topoisomerase I, Chain A, domain 3"/>
    <property type="match status" value="1"/>
</dbReference>
<dbReference type="Gene3D" id="1.10.132.120">
    <property type="match status" value="1"/>
</dbReference>
<evidence type="ECO:0000256" key="2">
    <source>
        <dbReference type="ARBA" id="ARBA00006645"/>
    </source>
</evidence>
<dbReference type="InterPro" id="IPR011010">
    <property type="entry name" value="DNA_brk_join_enz"/>
</dbReference>
<evidence type="ECO:0000256" key="3">
    <source>
        <dbReference type="ARBA" id="ARBA00012891"/>
    </source>
</evidence>
<feature type="domain" description="DNA topoisomerase IB N-terminal" evidence="9">
    <location>
        <begin position="21"/>
        <end position="68"/>
    </location>
</feature>
<keyword evidence="11" id="KW-1185">Reference proteome</keyword>
<dbReference type="Proteomes" id="UP001595696">
    <property type="component" value="Unassembled WGS sequence"/>
</dbReference>
<evidence type="ECO:0000256" key="6">
    <source>
        <dbReference type="ARBA" id="ARBA00023235"/>
    </source>
</evidence>
<dbReference type="EC" id="5.6.2.1" evidence="3"/>
<keyword evidence="5" id="KW-0238">DNA-binding</keyword>
<evidence type="ECO:0000256" key="7">
    <source>
        <dbReference type="SAM" id="MobiDB-lite"/>
    </source>
</evidence>
<protein>
    <recommendedName>
        <fullName evidence="3">DNA topoisomerase</fullName>
        <ecNumber evidence="3">5.6.2.1</ecNumber>
    </recommendedName>
</protein>
<keyword evidence="4" id="KW-0799">Topoisomerase</keyword>
<evidence type="ECO:0000259" key="8">
    <source>
        <dbReference type="Pfam" id="PF01028"/>
    </source>
</evidence>
<feature type="region of interest" description="Disordered" evidence="7">
    <location>
        <begin position="1"/>
        <end position="30"/>
    </location>
</feature>
<comment type="similarity">
    <text evidence="2">Belongs to the type IB topoisomerase family.</text>
</comment>